<feature type="compositionally biased region" description="Basic residues" evidence="1">
    <location>
        <begin position="96"/>
        <end position="106"/>
    </location>
</feature>
<feature type="compositionally biased region" description="Basic residues" evidence="1">
    <location>
        <begin position="865"/>
        <end position="874"/>
    </location>
</feature>
<proteinExistence type="predicted"/>
<sequence length="962" mass="103843">MGPDLAGSDFGLTLLLPFIIIPVLGGLLFTFSCGKGRQVPVKPSPGVASHKAPKKSVREGGSNREINGNGDAGLPEDDAADNSKRQQLSKKERLSRSQRLKRLFSAKKREQLKQSDSKSVTKFEKVNPPKLEDQADVILPEEPEASQTKVLGARAEEEEEPPPFEAAFAAANDETAHPAANPETPDGTGAAGGAAAPVENKPVQPKKPQMPGSELDVRMSDAAASEKAGANRNLMPVQLVEPVSPAATPSPAVTPAGGADDDSDSDKSAKKSLKKHKKKKHSKKKKKHKRAKPTPNVATAVVPLPPLDNVTRYENLYPQVICKPASKEVTGIGTTVTEDKMIEMTQEQFLTGVNPKKMAEFLQKRPTVMYTGVEEEEPSESKFKNNGVSSKFVGLPKTVKALPPPARSPSPKQPSFDPTQTPGTGELAPTQYSVVKAPTDGTQGTAVSCFDKTQASTPLTRQDTTAPTQGGTTIPSQGVDGTQPDRRTTLGTTQKTDTNIEATQLSSRKTRTRTAATQPDTIVGTPIGSRDAPTQKTRATTVNPTQAGTTMDPTQNTSLHLDGTQIPEGSIEQCIVLPKTHMDPTQVISFNAGTNPTQGSHPTMDVTQIRSNPTLELAMTQKSNSVRKTLPSGQIDKTQNGTVPTFDATQTLHSQKGTIWANTGLTTKAKTRSMADPTQPDPTTTSADTDTVAAVKEIGPTMKSSFVHSFPEGTTQPTIPNSIPSLTATQWGQTVLPTTQPTNTANTAEAMLAKGLANYDKVEKKTSESGGEMATATRITLTETGYPKPQSIPKTPKEVDSASKKSSKPKLKIQKRIAEEHIKFTAKATADSPAVTPTAQTPPTPVHPDTVNLRQLEEEDERKHMDRRRNLVAKKKADEDKRRRELEDAERDRKRKQEEDRVAKLRANAPKPRTFARNTYEDKIAAGKIVRRKHDYPTMNDIKSDWDSTDTDTAPKDKNGEK</sequence>
<feature type="region of interest" description="Disordered" evidence="1">
    <location>
        <begin position="456"/>
        <end position="555"/>
    </location>
</feature>
<feature type="compositionally biased region" description="Basic and acidic residues" evidence="1">
    <location>
        <begin position="81"/>
        <end position="95"/>
    </location>
</feature>
<feature type="compositionally biased region" description="Polar residues" evidence="1">
    <location>
        <begin position="489"/>
        <end position="507"/>
    </location>
</feature>
<evidence type="ECO:0000313" key="4">
    <source>
        <dbReference type="WBParaSite" id="Pan_g4544.t1"/>
    </source>
</evidence>
<keyword evidence="2" id="KW-0812">Transmembrane</keyword>
<feature type="compositionally biased region" description="Basic and acidic residues" evidence="1">
    <location>
        <begin position="107"/>
        <end position="133"/>
    </location>
</feature>
<dbReference type="AlphaFoldDB" id="A0A7E4VXC1"/>
<accession>A0A7E4VXC1</accession>
<feature type="transmembrane region" description="Helical" evidence="2">
    <location>
        <begin position="12"/>
        <end position="31"/>
    </location>
</feature>
<feature type="compositionally biased region" description="Basic residues" evidence="1">
    <location>
        <begin position="270"/>
        <end position="292"/>
    </location>
</feature>
<feature type="compositionally biased region" description="Basic and acidic residues" evidence="1">
    <location>
        <begin position="953"/>
        <end position="962"/>
    </location>
</feature>
<keyword evidence="3" id="KW-1185">Reference proteome</keyword>
<feature type="region of interest" description="Disordered" evidence="1">
    <location>
        <begin position="825"/>
        <end position="962"/>
    </location>
</feature>
<evidence type="ECO:0000256" key="2">
    <source>
        <dbReference type="SAM" id="Phobius"/>
    </source>
</evidence>
<feature type="compositionally biased region" description="Basic and acidic residues" evidence="1">
    <location>
        <begin position="875"/>
        <end position="903"/>
    </location>
</feature>
<organism evidence="3 4">
    <name type="scientific">Panagrellus redivivus</name>
    <name type="common">Microworm</name>
    <dbReference type="NCBI Taxonomy" id="6233"/>
    <lineage>
        <taxon>Eukaryota</taxon>
        <taxon>Metazoa</taxon>
        <taxon>Ecdysozoa</taxon>
        <taxon>Nematoda</taxon>
        <taxon>Chromadorea</taxon>
        <taxon>Rhabditida</taxon>
        <taxon>Tylenchina</taxon>
        <taxon>Panagrolaimomorpha</taxon>
        <taxon>Panagrolaimoidea</taxon>
        <taxon>Panagrolaimidae</taxon>
        <taxon>Panagrellus</taxon>
    </lineage>
</organism>
<protein>
    <submittedName>
        <fullName evidence="4">INCENP_ARK-bind domain-containing protein</fullName>
    </submittedName>
</protein>
<feature type="compositionally biased region" description="Polar residues" evidence="1">
    <location>
        <begin position="532"/>
        <end position="555"/>
    </location>
</feature>
<feature type="region of interest" description="Disordered" evidence="1">
    <location>
        <begin position="669"/>
        <end position="688"/>
    </location>
</feature>
<feature type="compositionally biased region" description="Pro residues" evidence="1">
    <location>
        <begin position="402"/>
        <end position="412"/>
    </location>
</feature>
<feature type="region of interest" description="Disordered" evidence="1">
    <location>
        <begin position="398"/>
        <end position="427"/>
    </location>
</feature>
<keyword evidence="2" id="KW-0472">Membrane</keyword>
<reference evidence="4" key="2">
    <citation type="submission" date="2020-10" db="UniProtKB">
        <authorList>
            <consortium name="WormBaseParasite"/>
        </authorList>
    </citation>
    <scope>IDENTIFICATION</scope>
</reference>
<name>A0A7E4VXC1_PANRE</name>
<evidence type="ECO:0000256" key="1">
    <source>
        <dbReference type="SAM" id="MobiDB-lite"/>
    </source>
</evidence>
<reference evidence="3" key="1">
    <citation type="journal article" date="2013" name="Genetics">
        <title>The draft genome and transcriptome of Panagrellus redivivus are shaped by the harsh demands of a free-living lifestyle.</title>
        <authorList>
            <person name="Srinivasan J."/>
            <person name="Dillman A.R."/>
            <person name="Macchietto M.G."/>
            <person name="Heikkinen L."/>
            <person name="Lakso M."/>
            <person name="Fracchia K.M."/>
            <person name="Antoshechkin I."/>
            <person name="Mortazavi A."/>
            <person name="Wong G."/>
            <person name="Sternberg P.W."/>
        </authorList>
    </citation>
    <scope>NUCLEOTIDE SEQUENCE [LARGE SCALE GENOMIC DNA]</scope>
    <source>
        <strain evidence="3">MT8872</strain>
    </source>
</reference>
<evidence type="ECO:0000313" key="3">
    <source>
        <dbReference type="Proteomes" id="UP000492821"/>
    </source>
</evidence>
<feature type="compositionally biased region" description="Low complexity" evidence="1">
    <location>
        <begin position="675"/>
        <end position="688"/>
    </location>
</feature>
<keyword evidence="2" id="KW-1133">Transmembrane helix</keyword>
<feature type="region of interest" description="Disordered" evidence="1">
    <location>
        <begin position="39"/>
        <end position="300"/>
    </location>
</feature>
<feature type="compositionally biased region" description="Polar residues" evidence="1">
    <location>
        <begin position="456"/>
        <end position="480"/>
    </location>
</feature>
<feature type="compositionally biased region" description="Low complexity" evidence="1">
    <location>
        <begin position="242"/>
        <end position="258"/>
    </location>
</feature>
<dbReference type="WBParaSite" id="Pan_g4544.t1">
    <property type="protein sequence ID" value="Pan_g4544.t1"/>
    <property type="gene ID" value="Pan_g4544"/>
</dbReference>
<feature type="region of interest" description="Disordered" evidence="1">
    <location>
        <begin position="781"/>
        <end position="812"/>
    </location>
</feature>
<dbReference type="Proteomes" id="UP000492821">
    <property type="component" value="Unassembled WGS sequence"/>
</dbReference>